<feature type="compositionally biased region" description="Polar residues" evidence="1">
    <location>
        <begin position="145"/>
        <end position="154"/>
    </location>
</feature>
<protein>
    <submittedName>
        <fullName evidence="2">Internal scaffolding protein</fullName>
    </submittedName>
</protein>
<evidence type="ECO:0000256" key="1">
    <source>
        <dbReference type="SAM" id="MobiDB-lite"/>
    </source>
</evidence>
<dbReference type="Proteomes" id="UP000322966">
    <property type="component" value="Segment"/>
</dbReference>
<dbReference type="EMBL" id="MK249164">
    <property type="protein sequence ID" value="QCQ84768.1"/>
    <property type="molecule type" value="Genomic_DNA"/>
</dbReference>
<proteinExistence type="predicted"/>
<dbReference type="Pfam" id="PF09675">
    <property type="entry name" value="Chlamy_scaf"/>
    <property type="match status" value="1"/>
</dbReference>
<name>A0A4P8PJY1_9VIRU</name>
<organism evidence="2">
    <name type="scientific">Blackfly microvirus SF02</name>
    <dbReference type="NCBI Taxonomy" id="2576452"/>
    <lineage>
        <taxon>Viruses</taxon>
        <taxon>Monodnaviria</taxon>
        <taxon>Sangervirae</taxon>
        <taxon>Phixviricota</taxon>
        <taxon>Malgrandaviricetes</taxon>
        <taxon>Petitvirales</taxon>
        <taxon>Microviridae</taxon>
        <taxon>Microvirus</taxon>
    </lineage>
</organism>
<sequence length="154" mass="16841">MTGYAQGVNTDGEVIRDFYVEHQAVVLVCDPDEGMTRQEFQDECDINVLMASYERNGVMTHVNRGSPQFLDVSDVPDLPKAIAVMQAAETAFMTLPASVRREFDNNAVNFVEYAGDPANLDRMRQWGLAPPAPVADAVSEPVVPSSPQAPSKQP</sequence>
<dbReference type="InterPro" id="IPR014131">
    <property type="entry name" value="Chlamydia_phage_Vp3"/>
</dbReference>
<reference evidence="2" key="1">
    <citation type="submission" date="2018-12" db="EMBL/GenBank/DDBJ databases">
        <title>Singled stranded DNA viruses identified in blackflies (Austrosimulium ungulatum) sampled in New Zealand.</title>
        <authorList>
            <person name="Kraberger S."/>
            <person name="Fontenele R.S."/>
            <person name="Schmidlin K."/>
            <person name="Walters M."/>
            <person name="Varsani A."/>
        </authorList>
    </citation>
    <scope>NUCLEOTIDE SEQUENCE [LARGE SCALE GENOMIC DNA]</scope>
    <source>
        <strain evidence="2">079</strain>
    </source>
</reference>
<feature type="region of interest" description="Disordered" evidence="1">
    <location>
        <begin position="133"/>
        <end position="154"/>
    </location>
</feature>
<accession>A0A4P8PJY1</accession>
<evidence type="ECO:0000313" key="2">
    <source>
        <dbReference type="EMBL" id="QCQ84768.1"/>
    </source>
</evidence>